<keyword evidence="5" id="KW-1185">Reference proteome</keyword>
<dbReference type="PANTHER" id="PTHR24321">
    <property type="entry name" value="DEHYDROGENASES, SHORT CHAIN"/>
    <property type="match status" value="1"/>
</dbReference>
<dbReference type="SUPFAM" id="SSF51735">
    <property type="entry name" value="NAD(P)-binding Rossmann-fold domains"/>
    <property type="match status" value="1"/>
</dbReference>
<sequence length="253" mass="25634">MTARFTDKVALVTGGGTGIGQAVARAFAREGAAVVVAGRTRGSLEATVKLIEDEGGRASAVAADVTRSADLARLVAETTGRYGALDIAVNSAGILTAVGPVGDIDEEQWHHLVAVNLTGTLLSMKHEIAHMRANGGGVIVNIASNLGAHARRAGLGAYVATKAAVSALTRNAALDHIREGIRINSVSPGPTDTEMSLRPGESPADRVDRLAAQLPVGRVGTLDEIAAAVLYLASPDAGFAVGSDLVFDGGAAA</sequence>
<evidence type="ECO:0000313" key="4">
    <source>
        <dbReference type="EMBL" id="WUP52225.1"/>
    </source>
</evidence>
<dbReference type="RefSeq" id="WP_328853285.1">
    <property type="nucleotide sequence ID" value="NZ_CP108084.1"/>
</dbReference>
<dbReference type="PANTHER" id="PTHR24321:SF8">
    <property type="entry name" value="ESTRADIOL 17-BETA-DEHYDROGENASE 8-RELATED"/>
    <property type="match status" value="1"/>
</dbReference>
<dbReference type="InterPro" id="IPR020904">
    <property type="entry name" value="Sc_DH/Rdtase_CS"/>
</dbReference>
<keyword evidence="2 4" id="KW-0560">Oxidoreductase</keyword>
<dbReference type="Pfam" id="PF13561">
    <property type="entry name" value="adh_short_C2"/>
    <property type="match status" value="1"/>
</dbReference>
<evidence type="ECO:0000313" key="5">
    <source>
        <dbReference type="Proteomes" id="UP001432190"/>
    </source>
</evidence>
<dbReference type="NCBIfam" id="NF005559">
    <property type="entry name" value="PRK07231.1"/>
    <property type="match status" value="1"/>
</dbReference>
<dbReference type="PRINTS" id="PR00081">
    <property type="entry name" value="GDHRDH"/>
</dbReference>
<evidence type="ECO:0000256" key="1">
    <source>
        <dbReference type="ARBA" id="ARBA00006484"/>
    </source>
</evidence>
<name>A0ABZ1SCH0_9ACTN</name>
<organism evidence="4 5">
    <name type="scientific">Micromonospora globbae</name>
    <dbReference type="NCBI Taxonomy" id="1894969"/>
    <lineage>
        <taxon>Bacteria</taxon>
        <taxon>Bacillati</taxon>
        <taxon>Actinomycetota</taxon>
        <taxon>Actinomycetes</taxon>
        <taxon>Micromonosporales</taxon>
        <taxon>Micromonosporaceae</taxon>
        <taxon>Micromonospora</taxon>
    </lineage>
</organism>
<protein>
    <submittedName>
        <fullName evidence="4">Glucose 1-dehydrogenase</fullName>
        <ecNumber evidence="4">1.1.1.47</ecNumber>
    </submittedName>
</protein>
<dbReference type="PROSITE" id="PS00061">
    <property type="entry name" value="ADH_SHORT"/>
    <property type="match status" value="1"/>
</dbReference>
<feature type="region of interest" description="Disordered" evidence="3">
    <location>
        <begin position="184"/>
        <end position="203"/>
    </location>
</feature>
<feature type="compositionally biased region" description="Polar residues" evidence="3">
    <location>
        <begin position="184"/>
        <end position="194"/>
    </location>
</feature>
<comment type="similarity">
    <text evidence="1">Belongs to the short-chain dehydrogenases/reductases (SDR) family.</text>
</comment>
<accession>A0ABZ1SCH0</accession>
<evidence type="ECO:0000256" key="3">
    <source>
        <dbReference type="SAM" id="MobiDB-lite"/>
    </source>
</evidence>
<evidence type="ECO:0000256" key="2">
    <source>
        <dbReference type="ARBA" id="ARBA00023002"/>
    </source>
</evidence>
<dbReference type="Gene3D" id="3.40.50.720">
    <property type="entry name" value="NAD(P)-binding Rossmann-like Domain"/>
    <property type="match status" value="1"/>
</dbReference>
<dbReference type="PRINTS" id="PR00080">
    <property type="entry name" value="SDRFAMILY"/>
</dbReference>
<dbReference type="GO" id="GO:0047936">
    <property type="term" value="F:glucose 1-dehydrogenase [NAD(P)+] activity"/>
    <property type="evidence" value="ECO:0007669"/>
    <property type="project" value="UniProtKB-EC"/>
</dbReference>
<gene>
    <name evidence="4" type="ORF">OG994_12215</name>
</gene>
<dbReference type="EMBL" id="CP108084">
    <property type="protein sequence ID" value="WUP52225.1"/>
    <property type="molecule type" value="Genomic_DNA"/>
</dbReference>
<dbReference type="EC" id="1.1.1.47" evidence="4"/>
<dbReference type="InterPro" id="IPR036291">
    <property type="entry name" value="NAD(P)-bd_dom_sf"/>
</dbReference>
<dbReference type="Proteomes" id="UP001432190">
    <property type="component" value="Chromosome"/>
</dbReference>
<reference evidence="4" key="1">
    <citation type="submission" date="2022-10" db="EMBL/GenBank/DDBJ databases">
        <title>The complete genomes of actinobacterial strains from the NBC collection.</title>
        <authorList>
            <person name="Joergensen T.S."/>
            <person name="Alvarez Arevalo M."/>
            <person name="Sterndorff E.B."/>
            <person name="Faurdal D."/>
            <person name="Vuksanovic O."/>
            <person name="Mourched A.-S."/>
            <person name="Charusanti P."/>
            <person name="Shaw S."/>
            <person name="Blin K."/>
            <person name="Weber T."/>
        </authorList>
    </citation>
    <scope>NUCLEOTIDE SEQUENCE</scope>
    <source>
        <strain evidence="4">NBC_00256</strain>
    </source>
</reference>
<proteinExistence type="inferred from homology"/>
<dbReference type="CDD" id="cd05233">
    <property type="entry name" value="SDR_c"/>
    <property type="match status" value="1"/>
</dbReference>
<dbReference type="InterPro" id="IPR002347">
    <property type="entry name" value="SDR_fam"/>
</dbReference>